<dbReference type="GO" id="GO:0032021">
    <property type="term" value="C:NELF complex"/>
    <property type="evidence" value="ECO:0007669"/>
    <property type="project" value="TreeGrafter"/>
</dbReference>
<dbReference type="GO" id="GO:0000981">
    <property type="term" value="F:DNA-binding transcription factor activity, RNA polymerase II-specific"/>
    <property type="evidence" value="ECO:0007669"/>
    <property type="project" value="InterPro"/>
</dbReference>
<dbReference type="Pfam" id="PF04858">
    <property type="entry name" value="TH1"/>
    <property type="match status" value="1"/>
</dbReference>
<evidence type="ECO:0000256" key="6">
    <source>
        <dbReference type="ARBA" id="ARBA00023242"/>
    </source>
</evidence>
<dbReference type="SUPFAM" id="SSF57701">
    <property type="entry name" value="Zn2/Cys6 DNA-binding domain"/>
    <property type="match status" value="1"/>
</dbReference>
<reference evidence="10 11" key="1">
    <citation type="journal article" date="2018" name="Genome Biol. Evol.">
        <title>Multiple Roots of Fruiting Body Formation in Amoebozoa.</title>
        <authorList>
            <person name="Hillmann F."/>
            <person name="Forbes G."/>
            <person name="Novohradska S."/>
            <person name="Ferling I."/>
            <person name="Riege K."/>
            <person name="Groth M."/>
            <person name="Westermann M."/>
            <person name="Marz M."/>
            <person name="Spaller T."/>
            <person name="Winckler T."/>
            <person name="Schaap P."/>
            <person name="Glockner G."/>
        </authorList>
    </citation>
    <scope>NUCLEOTIDE SEQUENCE [LARGE SCALE GENOMIC DNA]</scope>
    <source>
        <strain evidence="10 11">Jena</strain>
    </source>
</reference>
<dbReference type="PROSITE" id="PS50048">
    <property type="entry name" value="ZN2_CY6_FUNGAL_2"/>
    <property type="match status" value="1"/>
</dbReference>
<keyword evidence="6" id="KW-0539">Nucleus</keyword>
<dbReference type="InParanoid" id="A0A2P6N6A7"/>
<evidence type="ECO:0000313" key="11">
    <source>
        <dbReference type="Proteomes" id="UP000241769"/>
    </source>
</evidence>
<dbReference type="GO" id="GO:0008270">
    <property type="term" value="F:zinc ion binding"/>
    <property type="evidence" value="ECO:0007669"/>
    <property type="project" value="InterPro"/>
</dbReference>
<gene>
    <name evidence="10" type="ORF">PROFUN_12864</name>
</gene>
<dbReference type="EMBL" id="MDYQ01000182">
    <property type="protein sequence ID" value="PRP79496.1"/>
    <property type="molecule type" value="Genomic_DNA"/>
</dbReference>
<feature type="compositionally biased region" description="Polar residues" evidence="8">
    <location>
        <begin position="686"/>
        <end position="702"/>
    </location>
</feature>
<dbReference type="PROSITE" id="PS00463">
    <property type="entry name" value="ZN2_CY6_FUNGAL_1"/>
    <property type="match status" value="1"/>
</dbReference>
<proteinExistence type="inferred from homology"/>
<feature type="domain" description="Zn(2)-C6 fungal-type" evidence="9">
    <location>
        <begin position="646"/>
        <end position="675"/>
    </location>
</feature>
<feature type="region of interest" description="Disordered" evidence="8">
    <location>
        <begin position="601"/>
        <end position="629"/>
    </location>
</feature>
<evidence type="ECO:0000256" key="1">
    <source>
        <dbReference type="ARBA" id="ARBA00004123"/>
    </source>
</evidence>
<evidence type="ECO:0000256" key="8">
    <source>
        <dbReference type="SAM" id="MobiDB-lite"/>
    </source>
</evidence>
<evidence type="ECO:0000313" key="10">
    <source>
        <dbReference type="EMBL" id="PRP79496.1"/>
    </source>
</evidence>
<evidence type="ECO:0000256" key="4">
    <source>
        <dbReference type="ARBA" id="ARBA00023015"/>
    </source>
</evidence>
<comment type="caution">
    <text evidence="10">The sequence shown here is derived from an EMBL/GenBank/DDBJ whole genome shotgun (WGS) entry which is preliminary data.</text>
</comment>
<feature type="region of interest" description="Disordered" evidence="8">
    <location>
        <begin position="668"/>
        <end position="727"/>
    </location>
</feature>
<evidence type="ECO:0000256" key="7">
    <source>
        <dbReference type="SAM" id="Coils"/>
    </source>
</evidence>
<keyword evidence="11" id="KW-1185">Reference proteome</keyword>
<feature type="coiled-coil region" evidence="7">
    <location>
        <begin position="777"/>
        <end position="804"/>
    </location>
</feature>
<name>A0A2P6N6A7_9EUKA</name>
<evidence type="ECO:0000256" key="2">
    <source>
        <dbReference type="ARBA" id="ARBA00005726"/>
    </source>
</evidence>
<dbReference type="InterPro" id="IPR036864">
    <property type="entry name" value="Zn2-C6_fun-type_DNA-bd_sf"/>
</dbReference>
<dbReference type="FunCoup" id="A0A2P6N6A7">
    <property type="interactions" value="322"/>
</dbReference>
<accession>A0A2P6N6A7</accession>
<evidence type="ECO:0000256" key="3">
    <source>
        <dbReference type="ARBA" id="ARBA00022491"/>
    </source>
</evidence>
<dbReference type="InterPro" id="IPR006942">
    <property type="entry name" value="TH1"/>
</dbReference>
<dbReference type="PANTHER" id="PTHR12144">
    <property type="entry name" value="NEGATIVE ELONGATION FACTOR D"/>
    <property type="match status" value="1"/>
</dbReference>
<dbReference type="OrthoDB" id="511287at2759"/>
<keyword evidence="4" id="KW-0805">Transcription regulation</keyword>
<evidence type="ECO:0000256" key="5">
    <source>
        <dbReference type="ARBA" id="ARBA00023163"/>
    </source>
</evidence>
<dbReference type="Proteomes" id="UP000241769">
    <property type="component" value="Unassembled WGS sequence"/>
</dbReference>
<dbReference type="SMART" id="SM00066">
    <property type="entry name" value="GAL4"/>
    <property type="match status" value="1"/>
</dbReference>
<comment type="subcellular location">
    <subcellularLocation>
        <location evidence="1">Nucleus</location>
    </subcellularLocation>
</comment>
<dbReference type="GO" id="GO:0003723">
    <property type="term" value="F:RNA binding"/>
    <property type="evidence" value="ECO:0007669"/>
    <property type="project" value="TreeGrafter"/>
</dbReference>
<sequence length="910" mass="102694">MDEDGKIEDPLDKLQMFLSEPDSVMEPQVSVKMQEYFASGGKPEVAVQMLTENYRGFAQMSSLVSNWLCDTGMDQPSIDGMVLEEMKTYAASQFDPKRADDVIFSKGVPVWLDEMISVPAWRNLIYTLAESHRNCNTLDYAITKIMEQGFETELSTLATASTYFTVFARSFKKSLLELVELDEVSLVQNLPQFRKMCCQSEHTYLYSQYILHSLYANRPLHNLRRLSQEIERGMEARPVVQNISFYLTNVSDHPQVAASISSMLSDRASNPSDVLKLHSAYSSDHPPPAEHLRHPALLEILTVDLFNPFKPVNVNYINKYIYIVAYAVSIQDPSQKDDFRIAMKGLEMVCPVCMKNPAGPEMNNLMDELLTYVNIPVVARGVLSWSARNLSDEEHYGIISNTSAYPYHLQLMRQITRMHPLLHPLVLDILETSLQKNHSWDTFELKRQLMDNLIYLMHCGPLSDVIQSLEKMNSKLDPQLINHFLLQDFIEAMLYYLSLPSTTDAARDLKESKRSLFAFLEEIKESSDLTVCPCVHLSCSSSTTNLQDRQAEVVRAAFRGNELVHPWLSPGNKGRSYGVDTEISFGNASPTQKRDSFHNVTLSMNSGLGSSKSNNNPFSSENQLNDGRRNSAFLDNSIKRVQVARACSHCRRTHAGCGDERPCKRCTQNGLDCTDSPRKRRCKSPADSTNTSPIMLSESPSAQDPDGGLSMSSATDGAGPQAEMPNFMDLPYTWDDLSMQQNPLDFLLSNNTADIGAEDLINAGEHLSPPHGSTDFSQSLIQENQRLTQRAKDLEQELEYFKSQQRRQTRFGGGQKDVSISVWSTRSDGDHLLTEYNDQFRDLIGFPDEELERLSLKQLICGSNEGITGQKTAKIRTTQGVIEVHFNSYPIINSKNQPKYYILHFILGNK</sequence>
<dbReference type="GO" id="GO:0034244">
    <property type="term" value="P:negative regulation of transcription elongation by RNA polymerase II"/>
    <property type="evidence" value="ECO:0007669"/>
    <property type="project" value="TreeGrafter"/>
</dbReference>
<comment type="similarity">
    <text evidence="2">Belongs to the NELF-D family.</text>
</comment>
<dbReference type="STRING" id="1890364.A0A2P6N6A7"/>
<keyword evidence="7" id="KW-0175">Coiled coil</keyword>
<keyword evidence="5" id="KW-0804">Transcription</keyword>
<evidence type="ECO:0000259" key="9">
    <source>
        <dbReference type="PROSITE" id="PS50048"/>
    </source>
</evidence>
<dbReference type="AlphaFoldDB" id="A0A2P6N6A7"/>
<organism evidence="10 11">
    <name type="scientific">Planoprotostelium fungivorum</name>
    <dbReference type="NCBI Taxonomy" id="1890364"/>
    <lineage>
        <taxon>Eukaryota</taxon>
        <taxon>Amoebozoa</taxon>
        <taxon>Evosea</taxon>
        <taxon>Variosea</taxon>
        <taxon>Cavosteliida</taxon>
        <taxon>Cavosteliaceae</taxon>
        <taxon>Planoprotostelium</taxon>
    </lineage>
</organism>
<keyword evidence="3" id="KW-0678">Repressor</keyword>
<dbReference type="InterPro" id="IPR001138">
    <property type="entry name" value="Zn2Cys6_DnaBD"/>
</dbReference>
<feature type="compositionally biased region" description="Low complexity" evidence="8">
    <location>
        <begin position="602"/>
        <end position="616"/>
    </location>
</feature>
<protein>
    <submittedName>
        <fullName evidence="10">TH1 family protein</fullName>
    </submittedName>
</protein>
<dbReference type="PANTHER" id="PTHR12144:SF0">
    <property type="entry name" value="NEGATIVE ELONGATION FACTOR C_D"/>
    <property type="match status" value="1"/>
</dbReference>
<dbReference type="CDD" id="cd00067">
    <property type="entry name" value="GAL4"/>
    <property type="match status" value="1"/>
</dbReference>